<evidence type="ECO:0000256" key="9">
    <source>
        <dbReference type="ARBA" id="ARBA00022833"/>
    </source>
</evidence>
<organism evidence="18 19">
    <name type="scientific">Boletus edulis BED1</name>
    <dbReference type="NCBI Taxonomy" id="1328754"/>
    <lineage>
        <taxon>Eukaryota</taxon>
        <taxon>Fungi</taxon>
        <taxon>Dikarya</taxon>
        <taxon>Basidiomycota</taxon>
        <taxon>Agaricomycotina</taxon>
        <taxon>Agaricomycetes</taxon>
        <taxon>Agaricomycetidae</taxon>
        <taxon>Boletales</taxon>
        <taxon>Boletineae</taxon>
        <taxon>Boletaceae</taxon>
        <taxon>Boletoideae</taxon>
        <taxon>Boletus</taxon>
    </lineage>
</organism>
<dbReference type="EMBL" id="WHUW01000219">
    <property type="protein sequence ID" value="KAF8417531.1"/>
    <property type="molecule type" value="Genomic_DNA"/>
</dbReference>
<evidence type="ECO:0000256" key="5">
    <source>
        <dbReference type="ARBA" id="ARBA00011738"/>
    </source>
</evidence>
<reference evidence="18" key="1">
    <citation type="submission" date="2019-10" db="EMBL/GenBank/DDBJ databases">
        <authorList>
            <consortium name="DOE Joint Genome Institute"/>
            <person name="Kuo A."/>
            <person name="Miyauchi S."/>
            <person name="Kiss E."/>
            <person name="Drula E."/>
            <person name="Kohler A."/>
            <person name="Sanchez-Garcia M."/>
            <person name="Andreopoulos B."/>
            <person name="Barry K.W."/>
            <person name="Bonito G."/>
            <person name="Buee M."/>
            <person name="Carver A."/>
            <person name="Chen C."/>
            <person name="Cichocki N."/>
            <person name="Clum A."/>
            <person name="Culley D."/>
            <person name="Crous P.W."/>
            <person name="Fauchery L."/>
            <person name="Girlanda M."/>
            <person name="Hayes R."/>
            <person name="Keri Z."/>
            <person name="LaButti K."/>
            <person name="Lipzen A."/>
            <person name="Lombard V."/>
            <person name="Magnuson J."/>
            <person name="Maillard F."/>
            <person name="Morin E."/>
            <person name="Murat C."/>
            <person name="Nolan M."/>
            <person name="Ohm R."/>
            <person name="Pangilinan J."/>
            <person name="Pereira M."/>
            <person name="Perotto S."/>
            <person name="Peter M."/>
            <person name="Riley R."/>
            <person name="Sitrit Y."/>
            <person name="Stielow B."/>
            <person name="Szollosi G."/>
            <person name="Zifcakova L."/>
            <person name="Stursova M."/>
            <person name="Spatafora J.W."/>
            <person name="Tedersoo L."/>
            <person name="Vaario L.-M."/>
            <person name="Yamada A."/>
            <person name="Yan M."/>
            <person name="Wang P."/>
            <person name="Xu J."/>
            <person name="Bruns T."/>
            <person name="Baldrian P."/>
            <person name="Vilgalys R."/>
            <person name="Henrissat B."/>
            <person name="Grigoriev I.V."/>
            <person name="Hibbett D."/>
            <person name="Nagy L.G."/>
            <person name="Martin F.M."/>
        </authorList>
    </citation>
    <scope>NUCLEOTIDE SEQUENCE</scope>
    <source>
        <strain evidence="18">BED1</strain>
    </source>
</reference>
<dbReference type="PANTHER" id="PTHR11079">
    <property type="entry name" value="CYTOSINE DEAMINASE FAMILY MEMBER"/>
    <property type="match status" value="1"/>
</dbReference>
<keyword evidence="10" id="KW-0539">Nucleus</keyword>
<evidence type="ECO:0000256" key="8">
    <source>
        <dbReference type="ARBA" id="ARBA00022801"/>
    </source>
</evidence>
<dbReference type="GO" id="GO:0004131">
    <property type="term" value="F:cytosine deaminase activity"/>
    <property type="evidence" value="ECO:0007669"/>
    <property type="project" value="UniProtKB-EC"/>
</dbReference>
<keyword evidence="19" id="KW-1185">Reference proteome</keyword>
<dbReference type="PROSITE" id="PS51747">
    <property type="entry name" value="CYT_DCMP_DEAMINASES_2"/>
    <property type="match status" value="1"/>
</dbReference>
<dbReference type="InterPro" id="IPR016192">
    <property type="entry name" value="APOBEC/CMP_deaminase_Zn-bd"/>
</dbReference>
<evidence type="ECO:0000256" key="4">
    <source>
        <dbReference type="ARBA" id="ARBA00006576"/>
    </source>
</evidence>
<dbReference type="GO" id="GO:0019858">
    <property type="term" value="P:cytosine metabolic process"/>
    <property type="evidence" value="ECO:0007669"/>
    <property type="project" value="TreeGrafter"/>
</dbReference>
<comment type="cofactor">
    <cofactor evidence="1">
        <name>Zn(2+)</name>
        <dbReference type="ChEBI" id="CHEBI:29105"/>
    </cofactor>
</comment>
<dbReference type="InterPro" id="IPR016193">
    <property type="entry name" value="Cytidine_deaminase-like"/>
</dbReference>
<dbReference type="SUPFAM" id="SSF53927">
    <property type="entry name" value="Cytidine deaminase-like"/>
    <property type="match status" value="1"/>
</dbReference>
<comment type="similarity">
    <text evidence="4">Belongs to the cytidine and deoxycytidylate deaminase family.</text>
</comment>
<feature type="domain" description="CMP/dCMP-type deaminase" evidence="17">
    <location>
        <begin position="6"/>
        <end position="128"/>
    </location>
</feature>
<evidence type="ECO:0000256" key="12">
    <source>
        <dbReference type="ARBA" id="ARBA00056232"/>
    </source>
</evidence>
<accession>A0AAD4G6U1</accession>
<evidence type="ECO:0000256" key="3">
    <source>
        <dbReference type="ARBA" id="ARBA00004496"/>
    </source>
</evidence>
<keyword evidence="9" id="KW-0862">Zinc</keyword>
<protein>
    <recommendedName>
        <fullName evidence="15">Cytosine deaminase</fullName>
        <ecNumber evidence="14">3.5.4.1</ecNumber>
    </recommendedName>
    <alternativeName>
        <fullName evidence="16">Cytosine aminohydrolase</fullName>
    </alternativeName>
</protein>
<dbReference type="GO" id="GO:0008655">
    <property type="term" value="P:pyrimidine-containing compound salvage"/>
    <property type="evidence" value="ECO:0007669"/>
    <property type="project" value="TreeGrafter"/>
</dbReference>
<dbReference type="Proteomes" id="UP001194468">
    <property type="component" value="Unassembled WGS sequence"/>
</dbReference>
<dbReference type="InterPro" id="IPR002125">
    <property type="entry name" value="CMP_dCMP_dom"/>
</dbReference>
<evidence type="ECO:0000256" key="7">
    <source>
        <dbReference type="ARBA" id="ARBA00022723"/>
    </source>
</evidence>
<dbReference type="GO" id="GO:0008270">
    <property type="term" value="F:zinc ion binding"/>
    <property type="evidence" value="ECO:0007669"/>
    <property type="project" value="InterPro"/>
</dbReference>
<name>A0AAD4G6U1_BOLED</name>
<dbReference type="PANTHER" id="PTHR11079:SF190">
    <property type="entry name" value="CYTOSINE DEAMINASE"/>
    <property type="match status" value="1"/>
</dbReference>
<comment type="subunit">
    <text evidence="5">Homodimer.</text>
</comment>
<comment type="function">
    <text evidence="12">Catalyzes the hydrolytic deamination of cytosine to uracil or 5-methylcytosine to thymine. Is involved in the pyrimidine salvage pathway, which allows the cell to utilize cytosine for pyrimidine nucleotide synthesis.</text>
</comment>
<proteinExistence type="inferred from homology"/>
<comment type="caution">
    <text evidence="18">The sequence shown here is derived from an EMBL/GenBank/DDBJ whole genome shotgun (WGS) entry which is preliminary data.</text>
</comment>
<evidence type="ECO:0000256" key="16">
    <source>
        <dbReference type="ARBA" id="ARBA00084039"/>
    </source>
</evidence>
<keyword evidence="8" id="KW-0378">Hydrolase</keyword>
<dbReference type="GO" id="GO:0005634">
    <property type="term" value="C:nucleus"/>
    <property type="evidence" value="ECO:0007669"/>
    <property type="project" value="UniProtKB-SubCell"/>
</dbReference>
<evidence type="ECO:0000256" key="2">
    <source>
        <dbReference type="ARBA" id="ARBA00004123"/>
    </source>
</evidence>
<comment type="subcellular location">
    <subcellularLocation>
        <location evidence="3">Cytoplasm</location>
    </subcellularLocation>
    <subcellularLocation>
        <location evidence="2">Nucleus</location>
    </subcellularLocation>
</comment>
<evidence type="ECO:0000259" key="17">
    <source>
        <dbReference type="PROSITE" id="PS51747"/>
    </source>
</evidence>
<dbReference type="PROSITE" id="PS00903">
    <property type="entry name" value="CYT_DCMP_DEAMINASES_1"/>
    <property type="match status" value="1"/>
</dbReference>
<reference evidence="18" key="2">
    <citation type="journal article" date="2020" name="Nat. Commun.">
        <title>Large-scale genome sequencing of mycorrhizal fungi provides insights into the early evolution of symbiotic traits.</title>
        <authorList>
            <person name="Miyauchi S."/>
            <person name="Kiss E."/>
            <person name="Kuo A."/>
            <person name="Drula E."/>
            <person name="Kohler A."/>
            <person name="Sanchez-Garcia M."/>
            <person name="Morin E."/>
            <person name="Andreopoulos B."/>
            <person name="Barry K.W."/>
            <person name="Bonito G."/>
            <person name="Buee M."/>
            <person name="Carver A."/>
            <person name="Chen C."/>
            <person name="Cichocki N."/>
            <person name="Clum A."/>
            <person name="Culley D."/>
            <person name="Crous P.W."/>
            <person name="Fauchery L."/>
            <person name="Girlanda M."/>
            <person name="Hayes R.D."/>
            <person name="Keri Z."/>
            <person name="LaButti K."/>
            <person name="Lipzen A."/>
            <person name="Lombard V."/>
            <person name="Magnuson J."/>
            <person name="Maillard F."/>
            <person name="Murat C."/>
            <person name="Nolan M."/>
            <person name="Ohm R.A."/>
            <person name="Pangilinan J."/>
            <person name="Pereira M.F."/>
            <person name="Perotto S."/>
            <person name="Peter M."/>
            <person name="Pfister S."/>
            <person name="Riley R."/>
            <person name="Sitrit Y."/>
            <person name="Stielow J.B."/>
            <person name="Szollosi G."/>
            <person name="Zifcakova L."/>
            <person name="Stursova M."/>
            <person name="Spatafora J.W."/>
            <person name="Tedersoo L."/>
            <person name="Vaario L.M."/>
            <person name="Yamada A."/>
            <person name="Yan M."/>
            <person name="Wang P."/>
            <person name="Xu J."/>
            <person name="Bruns T."/>
            <person name="Baldrian P."/>
            <person name="Vilgalys R."/>
            <person name="Dunand C."/>
            <person name="Henrissat B."/>
            <person name="Grigoriev I.V."/>
            <person name="Hibbett D."/>
            <person name="Nagy L.G."/>
            <person name="Martin F.M."/>
        </authorList>
    </citation>
    <scope>NUCLEOTIDE SEQUENCE</scope>
    <source>
        <strain evidence="18">BED1</strain>
    </source>
</reference>
<evidence type="ECO:0000313" key="19">
    <source>
        <dbReference type="Proteomes" id="UP001194468"/>
    </source>
</evidence>
<dbReference type="Pfam" id="PF00383">
    <property type="entry name" value="dCMP_cyt_deam_1"/>
    <property type="match status" value="1"/>
</dbReference>
<dbReference type="GO" id="GO:0008835">
    <property type="term" value="F:diaminohydroxyphosphoribosylaminopyrimidine deaminase activity"/>
    <property type="evidence" value="ECO:0007669"/>
    <property type="project" value="TreeGrafter"/>
</dbReference>
<keyword evidence="7" id="KW-0479">Metal-binding</keyword>
<evidence type="ECO:0000256" key="11">
    <source>
        <dbReference type="ARBA" id="ARBA00050113"/>
    </source>
</evidence>
<dbReference type="EC" id="3.5.4.1" evidence="14"/>
<keyword evidence="6" id="KW-0963">Cytoplasm</keyword>
<dbReference type="CDD" id="cd01285">
    <property type="entry name" value="nucleoside_deaminase"/>
    <property type="match status" value="1"/>
</dbReference>
<comment type="catalytic activity">
    <reaction evidence="11">
        <text>cytosine + H2O + H(+) = uracil + NH4(+)</text>
        <dbReference type="Rhea" id="RHEA:20605"/>
        <dbReference type="ChEBI" id="CHEBI:15377"/>
        <dbReference type="ChEBI" id="CHEBI:15378"/>
        <dbReference type="ChEBI" id="CHEBI:16040"/>
        <dbReference type="ChEBI" id="CHEBI:17568"/>
        <dbReference type="ChEBI" id="CHEBI:28938"/>
        <dbReference type="EC" id="3.5.4.1"/>
    </reaction>
</comment>
<evidence type="ECO:0000313" key="18">
    <source>
        <dbReference type="EMBL" id="KAF8417531.1"/>
    </source>
</evidence>
<gene>
    <name evidence="18" type="ORF">L210DRAFT_3580730</name>
</gene>
<dbReference type="GO" id="GO:0005737">
    <property type="term" value="C:cytoplasm"/>
    <property type="evidence" value="ECO:0007669"/>
    <property type="project" value="UniProtKB-SubCell"/>
</dbReference>
<dbReference type="FunFam" id="3.40.140.10:FF:000016">
    <property type="entry name" value="Cytosine deaminase"/>
    <property type="match status" value="1"/>
</dbReference>
<dbReference type="GO" id="GO:0046087">
    <property type="term" value="P:cytidine metabolic process"/>
    <property type="evidence" value="ECO:0007669"/>
    <property type="project" value="TreeGrafter"/>
</dbReference>
<evidence type="ECO:0000256" key="6">
    <source>
        <dbReference type="ARBA" id="ARBA00022490"/>
    </source>
</evidence>
<evidence type="ECO:0000256" key="15">
    <source>
        <dbReference type="ARBA" id="ARBA00074321"/>
    </source>
</evidence>
<evidence type="ECO:0000256" key="14">
    <source>
        <dbReference type="ARBA" id="ARBA00066550"/>
    </source>
</evidence>
<evidence type="ECO:0000256" key="10">
    <source>
        <dbReference type="ARBA" id="ARBA00023242"/>
    </source>
</evidence>
<evidence type="ECO:0000256" key="13">
    <source>
        <dbReference type="ARBA" id="ARBA00060700"/>
    </source>
</evidence>
<dbReference type="Gene3D" id="3.40.140.10">
    <property type="entry name" value="Cytidine Deaminase, domain 2"/>
    <property type="match status" value="1"/>
</dbReference>
<comment type="pathway">
    <text evidence="13">Pyrimidine metabolism; UMP biosynthesis via salvage pathway; uracil from cytosine: step 1/1.</text>
</comment>
<evidence type="ECO:0000256" key="1">
    <source>
        <dbReference type="ARBA" id="ARBA00001947"/>
    </source>
</evidence>
<sequence length="156" mass="17019">MPSPPNLDNLGLATALAKARKSYHEGGVPIGAALVYHSGDTPVVLGCAHNQRIQKSSPTLHAEIAALEDAGRQKAAVYRHSTMYTTLSPCIMCTGAILLYKIPRVVIGENVNWVGGEDLLKKHGVEVVVLDDPECKTLMKRYIEEKPEDWNEDIGE</sequence>
<dbReference type="AlphaFoldDB" id="A0AAD4G6U1"/>